<dbReference type="RefSeq" id="WP_204815375.1">
    <property type="nucleotide sequence ID" value="NZ_JANHOF010000001.1"/>
</dbReference>
<proteinExistence type="predicted"/>
<keyword evidence="3" id="KW-1185">Reference proteome</keyword>
<dbReference type="Proteomes" id="UP001589818">
    <property type="component" value="Unassembled WGS sequence"/>
</dbReference>
<reference evidence="2 3" key="1">
    <citation type="submission" date="2024-09" db="EMBL/GenBank/DDBJ databases">
        <authorList>
            <person name="Sun Q."/>
            <person name="Mori K."/>
        </authorList>
    </citation>
    <scope>NUCLEOTIDE SEQUENCE [LARGE SCALE GENOMIC DNA]</scope>
    <source>
        <strain evidence="2 3">CCM 4839</strain>
    </source>
</reference>
<evidence type="ECO:0000313" key="2">
    <source>
        <dbReference type="EMBL" id="MFC0394216.1"/>
    </source>
</evidence>
<comment type="caution">
    <text evidence="2">The sequence shown here is derived from an EMBL/GenBank/DDBJ whole genome shotgun (WGS) entry which is preliminary data.</text>
</comment>
<dbReference type="Pfam" id="PF13569">
    <property type="entry name" value="DUF4132"/>
    <property type="match status" value="1"/>
</dbReference>
<accession>A0ABV6JE66</accession>
<organism evidence="2 3">
    <name type="scientific">Paenibacillus mendelii</name>
    <dbReference type="NCBI Taxonomy" id="206163"/>
    <lineage>
        <taxon>Bacteria</taxon>
        <taxon>Bacillati</taxon>
        <taxon>Bacillota</taxon>
        <taxon>Bacilli</taxon>
        <taxon>Bacillales</taxon>
        <taxon>Paenibacillaceae</taxon>
        <taxon>Paenibacillus</taxon>
    </lineage>
</organism>
<evidence type="ECO:0000259" key="1">
    <source>
        <dbReference type="Pfam" id="PF13569"/>
    </source>
</evidence>
<evidence type="ECO:0000313" key="3">
    <source>
        <dbReference type="Proteomes" id="UP001589818"/>
    </source>
</evidence>
<feature type="domain" description="DUF4132" evidence="1">
    <location>
        <begin position="520"/>
        <end position="703"/>
    </location>
</feature>
<protein>
    <submittedName>
        <fullName evidence="2">DUF4132 domain-containing protein</fullName>
    </submittedName>
</protein>
<sequence>MTFSTEQAYLTHIEQVLQAHSFPPSRLEELIAFFRGELPFEAISFNMKEQFDDYPFSQIAYDFQIEDSRGNKIVFPYEWPVVHRVYQFLIQGEQNYYNSIFLSYQMCDRNHEDYSKLYDLLIATIPFPILVSFVVKEMLTLLTYGNEYREGVFYKSSEAWLKARLLTKRTEVLIQLKNMTPKGRTYMLEQLAVEDFAKHTTLFIEHLGDSSKTVRDSMITLLSGHSELFPEVRKGLQAKKKVERESAIRIMGQWKEAEAREALRAAYELEPVEGLKAVIAEYLPADQTASFRDYSSFFTYACEKMAITNRAALDWIPWDRTSKVRASGTDAIAPVEALQYWTMCYAQLSRITVSHEGRMITQYLNTSDLQVFSMELLQLWIELGAEAKKKWVLALAATHGGEHVVHLLKRQLAEWPPCGRGAIACEAVRALAISSQDSGLMLVDNMARNFKYRQVKEAAAEAFDSAAEELGVDRETLADRIVPTLGFSERGEQTVNFGSRVFTLKLSTRLELEIYDAADKKLKVLPKPNDKDDADMAKAAAEHVKLIKKSLKTVITTQLSRLEYALASGRRWDLETWIKLFVQNPILQGFAIGMIWGSYRDDQLAAAFRYMEDGTLNTINEQEYIVQDNSRIGLIHPLELEADEIEQWKTQLEDYEIIQPIVQLNRTIHQMTEAEKQKPVITRFQGRVMHPLTLKGKMTKFAWARGDVIDGGMYYCFYKEDPRSGIGIQLNFSGAYVGQEGEFEEEVVVREAFFFHNGSAARGYVNDKSRDEGLIEGNAIPPQLFSEAIYELELITASFTEIVDES</sequence>
<dbReference type="InterPro" id="IPR025406">
    <property type="entry name" value="DUF4132"/>
</dbReference>
<name>A0ABV6JE66_9BACL</name>
<dbReference type="EMBL" id="JBHLVF010000041">
    <property type="protein sequence ID" value="MFC0394216.1"/>
    <property type="molecule type" value="Genomic_DNA"/>
</dbReference>
<gene>
    <name evidence="2" type="ORF">ACFFJ8_22975</name>
</gene>